<gene>
    <name evidence="1" type="ORF">AO370_1492</name>
</gene>
<evidence type="ECO:0000313" key="1">
    <source>
        <dbReference type="EMBL" id="OAV24546.1"/>
    </source>
</evidence>
<name>A0AB36DM73_MORCA</name>
<protein>
    <submittedName>
        <fullName evidence="1">Uncharacterized protein</fullName>
    </submittedName>
</protein>
<dbReference type="Proteomes" id="UP000078295">
    <property type="component" value="Unassembled WGS sequence"/>
</dbReference>
<reference evidence="1 2" key="1">
    <citation type="journal article" date="2016" name="Genome Biol. Evol.">
        <title>Comparative Genomic Analyses of the Moraxella catarrhalis Serosensitive and Seroresistant Lineages Demonstrate Their Independent Evolution.</title>
        <authorList>
            <person name="Earl J.P."/>
            <person name="de Vries S.P."/>
            <person name="Ahmed A."/>
            <person name="Powell E."/>
            <person name="Schultz M.P."/>
            <person name="Hermans P.W."/>
            <person name="Hill D.J."/>
            <person name="Zhou Z."/>
            <person name="Constantinidou C.I."/>
            <person name="Hu F.Z."/>
            <person name="Bootsma H.J."/>
            <person name="Ehrlich G.D."/>
        </authorList>
    </citation>
    <scope>NUCLEOTIDE SEQUENCE [LARGE SCALE GENOMIC DNA]</scope>
    <source>
        <strain evidence="1 2">F23</strain>
    </source>
</reference>
<comment type="caution">
    <text evidence="1">The sequence shown here is derived from an EMBL/GenBank/DDBJ whole genome shotgun (WGS) entry which is preliminary data.</text>
</comment>
<dbReference type="AlphaFoldDB" id="A0AB36DM73"/>
<accession>A0AB36DM73</accession>
<proteinExistence type="predicted"/>
<evidence type="ECO:0000313" key="2">
    <source>
        <dbReference type="Proteomes" id="UP000078295"/>
    </source>
</evidence>
<organism evidence="1 2">
    <name type="scientific">Moraxella catarrhalis</name>
    <name type="common">Branhamella catarrhalis</name>
    <dbReference type="NCBI Taxonomy" id="480"/>
    <lineage>
        <taxon>Bacteria</taxon>
        <taxon>Pseudomonadati</taxon>
        <taxon>Pseudomonadota</taxon>
        <taxon>Gammaproteobacteria</taxon>
        <taxon>Moraxellales</taxon>
        <taxon>Moraxellaceae</taxon>
        <taxon>Moraxella</taxon>
    </lineage>
</organism>
<sequence length="39" mass="4877">MIKDTMQRLSSSELIFNNFLLYIYKWYGKMRILIFWISL</sequence>
<dbReference type="EMBL" id="LXHQ01000035">
    <property type="protein sequence ID" value="OAV24546.1"/>
    <property type="molecule type" value="Genomic_DNA"/>
</dbReference>